<feature type="transmembrane region" description="Helical" evidence="8">
    <location>
        <begin position="465"/>
        <end position="486"/>
    </location>
</feature>
<evidence type="ECO:0000256" key="4">
    <source>
        <dbReference type="ARBA" id="ARBA00022679"/>
    </source>
</evidence>
<comment type="subcellular location">
    <subcellularLocation>
        <location evidence="1">Cell membrane</location>
        <topology evidence="1">Multi-pass membrane protein</topology>
    </subcellularLocation>
</comment>
<feature type="transmembrane region" description="Helical" evidence="8">
    <location>
        <begin position="20"/>
        <end position="43"/>
    </location>
</feature>
<evidence type="ECO:0008006" key="11">
    <source>
        <dbReference type="Google" id="ProtNLM"/>
    </source>
</evidence>
<keyword evidence="7 8" id="KW-0472">Membrane</keyword>
<dbReference type="EMBL" id="SGWX01000001">
    <property type="protein sequence ID" value="RZS59986.1"/>
    <property type="molecule type" value="Genomic_DNA"/>
</dbReference>
<dbReference type="InterPro" id="IPR050297">
    <property type="entry name" value="LipidA_mod_glycosyltrf_83"/>
</dbReference>
<organism evidence="9 10">
    <name type="scientific">Xylanimonas ulmi</name>
    <dbReference type="NCBI Taxonomy" id="228973"/>
    <lineage>
        <taxon>Bacteria</taxon>
        <taxon>Bacillati</taxon>
        <taxon>Actinomycetota</taxon>
        <taxon>Actinomycetes</taxon>
        <taxon>Micrococcales</taxon>
        <taxon>Promicromonosporaceae</taxon>
        <taxon>Xylanimonas</taxon>
    </lineage>
</organism>
<comment type="caution">
    <text evidence="9">The sequence shown here is derived from an EMBL/GenBank/DDBJ whole genome shotgun (WGS) entry which is preliminary data.</text>
</comment>
<keyword evidence="6 8" id="KW-1133">Transmembrane helix</keyword>
<dbReference type="AlphaFoldDB" id="A0A4Q7LXZ9"/>
<evidence type="ECO:0000256" key="8">
    <source>
        <dbReference type="SAM" id="Phobius"/>
    </source>
</evidence>
<feature type="transmembrane region" description="Helical" evidence="8">
    <location>
        <begin position="371"/>
        <end position="392"/>
    </location>
</feature>
<keyword evidence="3" id="KW-0328">Glycosyltransferase</keyword>
<dbReference type="GO" id="GO:0009103">
    <property type="term" value="P:lipopolysaccharide biosynthetic process"/>
    <property type="evidence" value="ECO:0007669"/>
    <property type="project" value="UniProtKB-ARBA"/>
</dbReference>
<proteinExistence type="predicted"/>
<evidence type="ECO:0000256" key="5">
    <source>
        <dbReference type="ARBA" id="ARBA00022692"/>
    </source>
</evidence>
<dbReference type="RefSeq" id="WP_165399800.1">
    <property type="nucleotide sequence ID" value="NZ_SGWX01000001.1"/>
</dbReference>
<name>A0A4Q7LXZ9_9MICO</name>
<feature type="transmembrane region" description="Helical" evidence="8">
    <location>
        <begin position="259"/>
        <end position="279"/>
    </location>
</feature>
<evidence type="ECO:0000313" key="9">
    <source>
        <dbReference type="EMBL" id="RZS59986.1"/>
    </source>
</evidence>
<dbReference type="GO" id="GO:0005886">
    <property type="term" value="C:plasma membrane"/>
    <property type="evidence" value="ECO:0007669"/>
    <property type="project" value="UniProtKB-SubCell"/>
</dbReference>
<reference evidence="9 10" key="1">
    <citation type="submission" date="2019-02" db="EMBL/GenBank/DDBJ databases">
        <title>Sequencing the genomes of 1000 actinobacteria strains.</title>
        <authorList>
            <person name="Klenk H.-P."/>
        </authorList>
    </citation>
    <scope>NUCLEOTIDE SEQUENCE [LARGE SCALE GENOMIC DNA]</scope>
    <source>
        <strain evidence="9 10">DSM 16932</strain>
    </source>
</reference>
<dbReference type="Proteomes" id="UP000293852">
    <property type="component" value="Unassembled WGS sequence"/>
</dbReference>
<dbReference type="PANTHER" id="PTHR33908">
    <property type="entry name" value="MANNOSYLTRANSFERASE YKCB-RELATED"/>
    <property type="match status" value="1"/>
</dbReference>
<accession>A0A4Q7LXZ9</accession>
<keyword evidence="2" id="KW-1003">Cell membrane</keyword>
<keyword evidence="10" id="KW-1185">Reference proteome</keyword>
<evidence type="ECO:0000256" key="6">
    <source>
        <dbReference type="ARBA" id="ARBA00022989"/>
    </source>
</evidence>
<sequence length="546" mass="57760">MPRAVTPLRPPRAAATRLRAVPLTLWLIVLLQVAVCLLQTAVFPHGRSPDEAKQVDLVMQVADGTAWPWPDPGALVVGAGVQAGTVLPPDRLQGAAHLADRDFPPRANRPSWAEAGGASAWISEVDGEPLNNQLVQHPPLYYVLGAAVAHLVPDRHEAPFDQVWMVLRTVNVLLAAPLPLLAWATARRLRLPEPLPLAAAGAVVAIPELTHLLSSVNNDNLLILLGATATWLVACVLTGDRSRRTALALGAVTSLALWTKGFALLMPAWVAAAYAVSWWHGRRTPHAARRSLGAAAWSALAMAPGLAWWARNLVLYGALQPHGTHADQGYLDAGSHHTWADGGAAWLRRLTDRMITLFFVQDQASLLRHDVSWWAARVGLAALALGLAAVLVRGPLRRLDVLVLLLPAAALTAVVAKGSYEQFTAFGKIGAAQQGRYLFMAVVGLVVVAVAGAGSTRSVRRWTPAVVLALGLALHAAFQADAWAILWMPSGPGSPDAVWSAAAAMVRLHPFGWPLLAPAALVAAGAVVALGAQALRLGRGTTPRGA</sequence>
<evidence type="ECO:0000313" key="10">
    <source>
        <dbReference type="Proteomes" id="UP000293852"/>
    </source>
</evidence>
<evidence type="ECO:0000256" key="1">
    <source>
        <dbReference type="ARBA" id="ARBA00004651"/>
    </source>
</evidence>
<dbReference type="GO" id="GO:0016763">
    <property type="term" value="F:pentosyltransferase activity"/>
    <property type="evidence" value="ECO:0007669"/>
    <property type="project" value="TreeGrafter"/>
</dbReference>
<dbReference type="PANTHER" id="PTHR33908:SF11">
    <property type="entry name" value="MEMBRANE PROTEIN"/>
    <property type="match status" value="1"/>
</dbReference>
<feature type="transmembrane region" description="Helical" evidence="8">
    <location>
        <begin position="515"/>
        <end position="535"/>
    </location>
</feature>
<keyword evidence="5 8" id="KW-0812">Transmembrane</keyword>
<evidence type="ECO:0000256" key="3">
    <source>
        <dbReference type="ARBA" id="ARBA00022676"/>
    </source>
</evidence>
<keyword evidence="4" id="KW-0808">Transferase</keyword>
<protein>
    <recommendedName>
        <fullName evidence="11">Dolichyl-phosphate-mannose-protein mannosyltransferase</fullName>
    </recommendedName>
</protein>
<evidence type="ECO:0000256" key="7">
    <source>
        <dbReference type="ARBA" id="ARBA00023136"/>
    </source>
</evidence>
<evidence type="ECO:0000256" key="2">
    <source>
        <dbReference type="ARBA" id="ARBA00022475"/>
    </source>
</evidence>
<gene>
    <name evidence="9" type="ORF">EV386_0226</name>
</gene>
<feature type="transmembrane region" description="Helical" evidence="8">
    <location>
        <begin position="399"/>
        <end position="416"/>
    </location>
</feature>
<feature type="transmembrane region" description="Helical" evidence="8">
    <location>
        <begin position="291"/>
        <end position="310"/>
    </location>
</feature>
<feature type="transmembrane region" description="Helical" evidence="8">
    <location>
        <begin position="436"/>
        <end position="453"/>
    </location>
</feature>